<dbReference type="AlphaFoldDB" id="A0A8J2PBT4"/>
<sequence length="248" mass="28342">MCDQEDQHFFNITNSEGLHDELNKHRLIRVHSHKLKAYKPPVAWQEEYAEVFRQKVLNEFKNQTSFQEIPRQEQDPERRQPRGVRQLSPSTLSFDLGEELPENPIPLLDLSYWNQVPAIPKLGPVAAIIQEEMNAARVKISDSQYGTIIWELLQVPSEYNQRRRNDSTNRINVGAPNSDSISSMNGHELVLPPVERPNVIEDPQSRACRGAETADLIIKEKPQAPPIPEEFLQPSVTRSGTDSSSKYL</sequence>
<feature type="region of interest" description="Disordered" evidence="1">
    <location>
        <begin position="63"/>
        <end position="96"/>
    </location>
</feature>
<keyword evidence="3" id="KW-1185">Reference proteome</keyword>
<evidence type="ECO:0000313" key="2">
    <source>
        <dbReference type="EMBL" id="CAG7817032.1"/>
    </source>
</evidence>
<feature type="compositionally biased region" description="Basic and acidic residues" evidence="1">
    <location>
        <begin position="70"/>
        <end position="80"/>
    </location>
</feature>
<proteinExistence type="predicted"/>
<evidence type="ECO:0000313" key="3">
    <source>
        <dbReference type="Proteomes" id="UP000708208"/>
    </source>
</evidence>
<feature type="region of interest" description="Disordered" evidence="1">
    <location>
        <begin position="219"/>
        <end position="248"/>
    </location>
</feature>
<organism evidence="2 3">
    <name type="scientific">Allacma fusca</name>
    <dbReference type="NCBI Taxonomy" id="39272"/>
    <lineage>
        <taxon>Eukaryota</taxon>
        <taxon>Metazoa</taxon>
        <taxon>Ecdysozoa</taxon>
        <taxon>Arthropoda</taxon>
        <taxon>Hexapoda</taxon>
        <taxon>Collembola</taxon>
        <taxon>Symphypleona</taxon>
        <taxon>Sminthuridae</taxon>
        <taxon>Allacma</taxon>
    </lineage>
</organism>
<evidence type="ECO:0000256" key="1">
    <source>
        <dbReference type="SAM" id="MobiDB-lite"/>
    </source>
</evidence>
<dbReference type="EMBL" id="CAJVCH010385324">
    <property type="protein sequence ID" value="CAG7817032.1"/>
    <property type="molecule type" value="Genomic_DNA"/>
</dbReference>
<gene>
    <name evidence="2" type="ORF">AFUS01_LOCUS27620</name>
</gene>
<dbReference type="Proteomes" id="UP000708208">
    <property type="component" value="Unassembled WGS sequence"/>
</dbReference>
<feature type="compositionally biased region" description="Polar residues" evidence="1">
    <location>
        <begin position="234"/>
        <end position="248"/>
    </location>
</feature>
<comment type="caution">
    <text evidence="2">The sequence shown here is derived from an EMBL/GenBank/DDBJ whole genome shotgun (WGS) entry which is preliminary data.</text>
</comment>
<reference evidence="2" key="1">
    <citation type="submission" date="2021-06" db="EMBL/GenBank/DDBJ databases">
        <authorList>
            <person name="Hodson N. C."/>
            <person name="Mongue J. A."/>
            <person name="Jaron S. K."/>
        </authorList>
    </citation>
    <scope>NUCLEOTIDE SEQUENCE</scope>
</reference>
<name>A0A8J2PBT4_9HEXA</name>
<feature type="region of interest" description="Disordered" evidence="1">
    <location>
        <begin position="163"/>
        <end position="185"/>
    </location>
</feature>
<feature type="compositionally biased region" description="Polar residues" evidence="1">
    <location>
        <begin position="168"/>
        <end position="185"/>
    </location>
</feature>
<accession>A0A8J2PBT4</accession>
<protein>
    <submittedName>
        <fullName evidence="2">Uncharacterized protein</fullName>
    </submittedName>
</protein>